<accession>A0ABV9BZB7</accession>
<gene>
    <name evidence="1" type="ORF">ACFO5W_05430</name>
</gene>
<proteinExistence type="predicted"/>
<dbReference type="Proteomes" id="UP001595961">
    <property type="component" value="Unassembled WGS sequence"/>
</dbReference>
<protein>
    <submittedName>
        <fullName evidence="1">Uncharacterized protein</fullName>
    </submittedName>
</protein>
<name>A0ABV9BZB7_9GAMM</name>
<evidence type="ECO:0000313" key="2">
    <source>
        <dbReference type="Proteomes" id="UP001595961"/>
    </source>
</evidence>
<comment type="caution">
    <text evidence="1">The sequence shown here is derived from an EMBL/GenBank/DDBJ whole genome shotgun (WGS) entry which is preliminary data.</text>
</comment>
<evidence type="ECO:0000313" key="1">
    <source>
        <dbReference type="EMBL" id="MFC4526074.1"/>
    </source>
</evidence>
<keyword evidence="2" id="KW-1185">Reference proteome</keyword>
<reference evidence="2" key="1">
    <citation type="journal article" date="2019" name="Int. J. Syst. Evol. Microbiol.">
        <title>The Global Catalogue of Microorganisms (GCM) 10K type strain sequencing project: providing services to taxonomists for standard genome sequencing and annotation.</title>
        <authorList>
            <consortium name="The Broad Institute Genomics Platform"/>
            <consortium name="The Broad Institute Genome Sequencing Center for Infectious Disease"/>
            <person name="Wu L."/>
            <person name="Ma J."/>
        </authorList>
    </citation>
    <scope>NUCLEOTIDE SEQUENCE [LARGE SCALE GENOMIC DNA]</scope>
    <source>
        <strain evidence="2">CCM 4481</strain>
    </source>
</reference>
<dbReference type="RefSeq" id="WP_266152198.1">
    <property type="nucleotide sequence ID" value="NZ_CP064028.1"/>
</dbReference>
<dbReference type="EMBL" id="JBHSGA010000009">
    <property type="protein sequence ID" value="MFC4526074.1"/>
    <property type="molecule type" value="Genomic_DNA"/>
</dbReference>
<organism evidence="1 2">
    <name type="scientific">Dyella halodurans</name>
    <dbReference type="NCBI Taxonomy" id="1920171"/>
    <lineage>
        <taxon>Bacteria</taxon>
        <taxon>Pseudomonadati</taxon>
        <taxon>Pseudomonadota</taxon>
        <taxon>Gammaproteobacteria</taxon>
        <taxon>Lysobacterales</taxon>
        <taxon>Rhodanobacteraceae</taxon>
        <taxon>Dyella</taxon>
    </lineage>
</organism>
<sequence>MLNSLPTGQIAFNTPATLNLQQTAHVQLLLDMKKTVEQLTSEIASPGTKQGASIKIAEQMEARLSGPQFEITAISPERQPIGTAETVEWAWDVVPTQSGQHPLHLTLSAIINVDGTPSERVMRTFDREINVEVTTMQRVTGFVTNNWQWLWAVVVAPVGAWGWKRWRRAPVTPGP</sequence>